<dbReference type="Proteomes" id="UP000248966">
    <property type="component" value="Unassembled WGS sequence"/>
</dbReference>
<comment type="caution">
    <text evidence="2">The sequence shown here is derived from an EMBL/GenBank/DDBJ whole genome shotgun (WGS) entry which is preliminary data.</text>
</comment>
<dbReference type="Gene3D" id="1.10.10.10">
    <property type="entry name" value="Winged helix-like DNA-binding domain superfamily/Winged helix DNA-binding domain"/>
    <property type="match status" value="1"/>
</dbReference>
<dbReference type="AlphaFoldDB" id="A0A328N2G8"/>
<dbReference type="Pfam" id="PF13730">
    <property type="entry name" value="HTH_36"/>
    <property type="match status" value="1"/>
</dbReference>
<evidence type="ECO:0000313" key="2">
    <source>
        <dbReference type="EMBL" id="RAN94808.1"/>
    </source>
</evidence>
<feature type="compositionally biased region" description="Basic and acidic residues" evidence="1">
    <location>
        <begin position="112"/>
        <end position="129"/>
    </location>
</feature>
<evidence type="ECO:0008006" key="4">
    <source>
        <dbReference type="Google" id="ProtNLM"/>
    </source>
</evidence>
<dbReference type="RefSeq" id="WP_112588440.1">
    <property type="nucleotide sequence ID" value="NZ_PYAA01000039.1"/>
</dbReference>
<reference evidence="2 3" key="1">
    <citation type="submission" date="2018-03" db="EMBL/GenBank/DDBJ databases">
        <title>Defining the species Micromonospora saelicesensis and Micromonospora noduli under the framework of genomics.</title>
        <authorList>
            <person name="Riesco R."/>
            <person name="Trujillo M.E."/>
        </authorList>
    </citation>
    <scope>NUCLEOTIDE SEQUENCE [LARGE SCALE GENOMIC DNA]</scope>
    <source>
        <strain evidence="2 3">LAH08</strain>
    </source>
</reference>
<proteinExistence type="predicted"/>
<protein>
    <recommendedName>
        <fullName evidence="4">Helix-turn-helix domain-containing protein</fullName>
    </recommendedName>
</protein>
<organism evidence="2 3">
    <name type="scientific">Micromonospora noduli</name>
    <dbReference type="NCBI Taxonomy" id="709876"/>
    <lineage>
        <taxon>Bacteria</taxon>
        <taxon>Bacillati</taxon>
        <taxon>Actinomycetota</taxon>
        <taxon>Actinomycetes</taxon>
        <taxon>Micromonosporales</taxon>
        <taxon>Micromonosporaceae</taxon>
        <taxon>Micromonospora</taxon>
    </lineage>
</organism>
<accession>A0A328N2G8</accession>
<name>A0A328N2G8_9ACTN</name>
<evidence type="ECO:0000256" key="1">
    <source>
        <dbReference type="SAM" id="MobiDB-lite"/>
    </source>
</evidence>
<evidence type="ECO:0000313" key="3">
    <source>
        <dbReference type="Proteomes" id="UP000248966"/>
    </source>
</evidence>
<gene>
    <name evidence="2" type="ORF">LAH08_05695</name>
</gene>
<feature type="region of interest" description="Disordered" evidence="1">
    <location>
        <begin position="85"/>
        <end position="187"/>
    </location>
</feature>
<dbReference type="EMBL" id="PYAA01000039">
    <property type="protein sequence ID" value="RAN94808.1"/>
    <property type="molecule type" value="Genomic_DNA"/>
</dbReference>
<dbReference type="InterPro" id="IPR036388">
    <property type="entry name" value="WH-like_DNA-bd_sf"/>
</dbReference>
<sequence length="187" mass="19632">MSQAVKAAMLATKDLGKNERAVAIAIAAHANQEGHAWPSVATIANYVGCSERTVQRCLAKLVQLGRLIVSKVAGVATRVYRLVTGQPSGGDNHGHGVTNQGPGGDSQGVTRSGEDQSKMKRAGARDWRSWIKPKNPNPKPQRAPYGPVERRGAALPVAGKAEQCPSHRGSPRGNCGPCRSEALAGGR</sequence>